<dbReference type="SUPFAM" id="SSF46955">
    <property type="entry name" value="Putative DNA-binding domain"/>
    <property type="match status" value="1"/>
</dbReference>
<dbReference type="AlphaFoldDB" id="A0A7W7S6Y7"/>
<dbReference type="Proteomes" id="UP000573327">
    <property type="component" value="Unassembled WGS sequence"/>
</dbReference>
<name>A0A7W7S6Y7_9ACTN</name>
<reference evidence="2 3" key="1">
    <citation type="submission" date="2020-08" db="EMBL/GenBank/DDBJ databases">
        <title>Sequencing the genomes of 1000 actinobacteria strains.</title>
        <authorList>
            <person name="Klenk H.-P."/>
        </authorList>
    </citation>
    <scope>NUCLEOTIDE SEQUENCE [LARGE SCALE GENOMIC DNA]</scope>
    <source>
        <strain evidence="2 3">DSM 44786</strain>
    </source>
</reference>
<dbReference type="GO" id="GO:0003677">
    <property type="term" value="F:DNA binding"/>
    <property type="evidence" value="ECO:0007669"/>
    <property type="project" value="UniProtKB-KW"/>
</dbReference>
<organism evidence="2 3">
    <name type="scientific">Kitasatospora gansuensis</name>
    <dbReference type="NCBI Taxonomy" id="258050"/>
    <lineage>
        <taxon>Bacteria</taxon>
        <taxon>Bacillati</taxon>
        <taxon>Actinomycetota</taxon>
        <taxon>Actinomycetes</taxon>
        <taxon>Kitasatosporales</taxon>
        <taxon>Streptomycetaceae</taxon>
        <taxon>Kitasatospora</taxon>
    </lineage>
</organism>
<evidence type="ECO:0000259" key="1">
    <source>
        <dbReference type="PROSITE" id="PS50937"/>
    </source>
</evidence>
<dbReference type="Pfam" id="PF13411">
    <property type="entry name" value="MerR_1"/>
    <property type="match status" value="1"/>
</dbReference>
<dbReference type="SMART" id="SM00422">
    <property type="entry name" value="HTH_MERR"/>
    <property type="match status" value="1"/>
</dbReference>
<dbReference type="GO" id="GO:0006355">
    <property type="term" value="P:regulation of DNA-templated transcription"/>
    <property type="evidence" value="ECO:0007669"/>
    <property type="project" value="InterPro"/>
</dbReference>
<dbReference type="PROSITE" id="PS50937">
    <property type="entry name" value="HTH_MERR_2"/>
    <property type="match status" value="1"/>
</dbReference>
<evidence type="ECO:0000313" key="2">
    <source>
        <dbReference type="EMBL" id="MBB4945050.1"/>
    </source>
</evidence>
<dbReference type="InterPro" id="IPR009061">
    <property type="entry name" value="DNA-bd_dom_put_sf"/>
</dbReference>
<keyword evidence="2" id="KW-0238">DNA-binding</keyword>
<dbReference type="EMBL" id="JACHJR010000001">
    <property type="protein sequence ID" value="MBB4945050.1"/>
    <property type="molecule type" value="Genomic_DNA"/>
</dbReference>
<evidence type="ECO:0000313" key="3">
    <source>
        <dbReference type="Proteomes" id="UP000573327"/>
    </source>
</evidence>
<dbReference type="PRINTS" id="PR00040">
    <property type="entry name" value="HTHMERR"/>
</dbReference>
<comment type="caution">
    <text evidence="2">The sequence shown here is derived from an EMBL/GenBank/DDBJ whole genome shotgun (WGS) entry which is preliminary data.</text>
</comment>
<dbReference type="Gene3D" id="1.10.1660.10">
    <property type="match status" value="1"/>
</dbReference>
<protein>
    <submittedName>
        <fullName evidence="2">DNA-binding transcriptional MerR regulator</fullName>
    </submittedName>
</protein>
<keyword evidence="3" id="KW-1185">Reference proteome</keyword>
<sequence>MRLADLSEQSQVSIATIKYYLREGLLTPGHLVHTTQAEYDESHLRRLRLVRAMIQVGRIPVATVREVLAQVDDDSLSRTIRLGAALWALPRAAEPEPDDPAVIAATREVNRMLTRLGWTDAAELGQLSPVYRELITSVASLNRLGYPLDADDLAPYAEQMERTAVHDLDRMERHDTPVEQVESAVVSAVLFEPVLLSLRRLAQEQEATRRFGL</sequence>
<proteinExistence type="predicted"/>
<gene>
    <name evidence="2" type="ORF">F4556_000585</name>
</gene>
<dbReference type="InterPro" id="IPR000551">
    <property type="entry name" value="MerR-type_HTH_dom"/>
</dbReference>
<dbReference type="RefSeq" id="WP_184911380.1">
    <property type="nucleotide sequence ID" value="NZ_JACHJR010000001.1"/>
</dbReference>
<accession>A0A7W7S6Y7</accession>
<feature type="domain" description="HTH merR-type" evidence="1">
    <location>
        <begin position="1"/>
        <end position="70"/>
    </location>
</feature>